<sequence length="45" mass="5425">MLLEVPEERAEQRLQQLIDRLRRAPRWAPGLPLNAEGFISKRWRK</sequence>
<name>A0A6L9VWD9_XANPE</name>
<evidence type="ECO:0000313" key="2">
    <source>
        <dbReference type="Proteomes" id="UP000471082"/>
    </source>
</evidence>
<evidence type="ECO:0000313" key="1">
    <source>
        <dbReference type="EMBL" id="NEL78731.1"/>
    </source>
</evidence>
<reference evidence="1 2" key="1">
    <citation type="submission" date="2019-11" db="EMBL/GenBank/DDBJ databases">
        <title>Genome-resolved metagenomics to study the prevalence of co-infection and intraspecific heterogeneity among plant pathogen metapopulations.</title>
        <authorList>
            <person name="Newberry E."/>
            <person name="Bhandari R."/>
            <person name="Kemble J."/>
            <person name="Sikora E."/>
            <person name="Potnis N."/>
        </authorList>
    </citation>
    <scope>NUCLEOTIDE SEQUENCE [LARGE SCALE GENOMIC DNA]</scope>
    <source>
        <strain evidence="1">Xp_Tom_Tuscaloosa_18b</strain>
    </source>
</reference>
<comment type="caution">
    <text evidence="1">The sequence shown here is derived from an EMBL/GenBank/DDBJ whole genome shotgun (WGS) entry which is preliminary data.</text>
</comment>
<proteinExistence type="predicted"/>
<accession>A0A6L9VWD9</accession>
<protein>
    <submittedName>
        <fullName evidence="1">Uncharacterized protein</fullName>
    </submittedName>
</protein>
<dbReference type="AlphaFoldDB" id="A0A6L9VWD9"/>
<dbReference type="Proteomes" id="UP000471082">
    <property type="component" value="Unassembled WGS sequence"/>
</dbReference>
<gene>
    <name evidence="1" type="ORF">G3W61_21215</name>
</gene>
<organism evidence="1 2">
    <name type="scientific">Xanthomonas perforans</name>
    <dbReference type="NCBI Taxonomy" id="442694"/>
    <lineage>
        <taxon>Bacteria</taxon>
        <taxon>Pseudomonadati</taxon>
        <taxon>Pseudomonadota</taxon>
        <taxon>Gammaproteobacteria</taxon>
        <taxon>Lysobacterales</taxon>
        <taxon>Lysobacteraceae</taxon>
        <taxon>Xanthomonas</taxon>
    </lineage>
</organism>
<dbReference type="EMBL" id="JAAGYU010000180">
    <property type="protein sequence ID" value="NEL78731.1"/>
    <property type="molecule type" value="Genomic_DNA"/>
</dbReference>